<keyword evidence="3" id="KW-1185">Reference proteome</keyword>
<evidence type="ECO:0000256" key="1">
    <source>
        <dbReference type="SAM" id="MobiDB-lite"/>
    </source>
</evidence>
<dbReference type="EMBL" id="BRXX01000364">
    <property type="protein sequence ID" value="GMI07395.1"/>
    <property type="molecule type" value="Genomic_DNA"/>
</dbReference>
<protein>
    <submittedName>
        <fullName evidence="2">Uncharacterized protein</fullName>
    </submittedName>
</protein>
<comment type="caution">
    <text evidence="2">The sequence shown here is derived from an EMBL/GenBank/DDBJ whole genome shotgun (WGS) entry which is preliminary data.</text>
</comment>
<name>A0A9W7CKJ0_9STRA</name>
<dbReference type="AlphaFoldDB" id="A0A9W7CKJ0"/>
<dbReference type="Proteomes" id="UP001165160">
    <property type="component" value="Unassembled WGS sequence"/>
</dbReference>
<evidence type="ECO:0000313" key="3">
    <source>
        <dbReference type="Proteomes" id="UP001165160"/>
    </source>
</evidence>
<evidence type="ECO:0000313" key="2">
    <source>
        <dbReference type="EMBL" id="GMI07395.1"/>
    </source>
</evidence>
<organism evidence="2 3">
    <name type="scientific">Triparma verrucosa</name>
    <dbReference type="NCBI Taxonomy" id="1606542"/>
    <lineage>
        <taxon>Eukaryota</taxon>
        <taxon>Sar</taxon>
        <taxon>Stramenopiles</taxon>
        <taxon>Ochrophyta</taxon>
        <taxon>Bolidophyceae</taxon>
        <taxon>Parmales</taxon>
        <taxon>Triparmaceae</taxon>
        <taxon>Triparma</taxon>
    </lineage>
</organism>
<sequence>MPFSISELLLPGQTRSLHLYEARFLSLLEHAQTHSNNLVCVGLESNNGLLSLSVLASLSKVKRLEVGVSCDLKALQTLSLHNLLPYSEDYPFLLANCTAKPLKGDAQRCADLYEKLTTISSSITEMSNGQNVPISSNVELKIDPRAILGSIKPDDSKRAVSLKDRSEKANEDSSSGDGDDDNDSLLSLYSYSSYLAFEGFSLVDKIKVLSNESLEGRLMDGCRILGEKENEMRAKCMIKNLAEEWEEKN</sequence>
<gene>
    <name evidence="2" type="ORF">TrVE_jg13740</name>
</gene>
<feature type="compositionally biased region" description="Basic and acidic residues" evidence="1">
    <location>
        <begin position="158"/>
        <end position="171"/>
    </location>
</feature>
<reference evidence="3" key="1">
    <citation type="journal article" date="2023" name="Commun. Biol.">
        <title>Genome analysis of Parmales, the sister group of diatoms, reveals the evolutionary specialization of diatoms from phago-mixotrophs to photoautotrophs.</title>
        <authorList>
            <person name="Ban H."/>
            <person name="Sato S."/>
            <person name="Yoshikawa S."/>
            <person name="Yamada K."/>
            <person name="Nakamura Y."/>
            <person name="Ichinomiya M."/>
            <person name="Sato N."/>
            <person name="Blanc-Mathieu R."/>
            <person name="Endo H."/>
            <person name="Kuwata A."/>
            <person name="Ogata H."/>
        </authorList>
    </citation>
    <scope>NUCLEOTIDE SEQUENCE [LARGE SCALE GENOMIC DNA]</scope>
    <source>
        <strain evidence="3">NIES 3699</strain>
    </source>
</reference>
<feature type="region of interest" description="Disordered" evidence="1">
    <location>
        <begin position="158"/>
        <end position="180"/>
    </location>
</feature>
<proteinExistence type="predicted"/>
<accession>A0A9W7CKJ0</accession>